<evidence type="ECO:0000313" key="3">
    <source>
        <dbReference type="Proteomes" id="UP000011693"/>
    </source>
</evidence>
<organism evidence="2 3">
    <name type="scientific">Natrialba chahannaoensis JCM 10990</name>
    <dbReference type="NCBI Taxonomy" id="1227492"/>
    <lineage>
        <taxon>Archaea</taxon>
        <taxon>Methanobacteriati</taxon>
        <taxon>Methanobacteriota</taxon>
        <taxon>Stenosarchaea group</taxon>
        <taxon>Halobacteria</taxon>
        <taxon>Halobacteriales</taxon>
        <taxon>Natrialbaceae</taxon>
        <taxon>Natrialba</taxon>
    </lineage>
</organism>
<dbReference type="PROSITE" id="PS50983">
    <property type="entry name" value="FE_B12_PBP"/>
    <property type="match status" value="1"/>
</dbReference>
<evidence type="ECO:0000313" key="2">
    <source>
        <dbReference type="EMBL" id="ELY96116.1"/>
    </source>
</evidence>
<proteinExistence type="predicted"/>
<evidence type="ECO:0000259" key="1">
    <source>
        <dbReference type="PROSITE" id="PS50983"/>
    </source>
</evidence>
<feature type="domain" description="Fe/B12 periplasmic-binding" evidence="1">
    <location>
        <begin position="37"/>
        <end position="316"/>
    </location>
</feature>
<protein>
    <submittedName>
        <fullName evidence="2">Periplasmic binding protein</fullName>
    </submittedName>
</protein>
<sequence length="349" mass="39416">MGSLSGCVGEITDDEETDVTVTDTAGRTVSLSLPLDRVVLARIGFEEILPILGVGDRVTAISEGYPRYLPHHTEIAGWEDAPSVGFAFDEGGINTEAILNQDPDAVLVSPDFVDELRETLPDSNHVIALDFDNPDLDETAENIELAGEIFDREQQAESFIENLRSYQDLIQAETKGLSREEKPTFYLETFDEYVTFGTENLDGKVAANAGGYNLVEDAESLPQVEFGEYELNPEWLLENDPEFIFRRVYANESLADEEKAQRRLNELIDRPGWENLTAVQEGNVYLFHERLAFSIATPLGRAHFAKCFQPELFTDLQPRELFNEYLEEWLGSSYPELLFYPRPGETLER</sequence>
<dbReference type="SUPFAM" id="SSF53807">
    <property type="entry name" value="Helical backbone' metal receptor"/>
    <property type="match status" value="1"/>
</dbReference>
<reference evidence="2 3" key="1">
    <citation type="journal article" date="2014" name="PLoS Genet.">
        <title>Phylogenetically driven sequencing of extremely halophilic archaea reveals strategies for static and dynamic osmo-response.</title>
        <authorList>
            <person name="Becker E.A."/>
            <person name="Seitzer P.M."/>
            <person name="Tritt A."/>
            <person name="Larsen D."/>
            <person name="Krusor M."/>
            <person name="Yao A.I."/>
            <person name="Wu D."/>
            <person name="Madern D."/>
            <person name="Eisen J.A."/>
            <person name="Darling A.E."/>
            <person name="Facciotti M.T."/>
        </authorList>
    </citation>
    <scope>NUCLEOTIDE SEQUENCE [LARGE SCALE GENOMIC DNA]</scope>
    <source>
        <strain evidence="2 3">JCM 10990</strain>
    </source>
</reference>
<dbReference type="InterPro" id="IPR050902">
    <property type="entry name" value="ABC_Transporter_SBP"/>
</dbReference>
<dbReference type="Pfam" id="PF01497">
    <property type="entry name" value="Peripla_BP_2"/>
    <property type="match status" value="1"/>
</dbReference>
<comment type="caution">
    <text evidence="2">The sequence shown here is derived from an EMBL/GenBank/DDBJ whole genome shotgun (WGS) entry which is preliminary data.</text>
</comment>
<dbReference type="PATRIC" id="fig|1227492.4.peg.3204"/>
<accession>M0ACK5</accession>
<keyword evidence="3" id="KW-1185">Reference proteome</keyword>
<dbReference type="AlphaFoldDB" id="M0ACK5"/>
<dbReference type="EMBL" id="AOIN01000086">
    <property type="protein sequence ID" value="ELY96116.1"/>
    <property type="molecule type" value="Genomic_DNA"/>
</dbReference>
<dbReference type="STRING" id="1227492.C482_16108"/>
<dbReference type="Gene3D" id="3.40.50.1980">
    <property type="entry name" value="Nitrogenase molybdenum iron protein domain"/>
    <property type="match status" value="2"/>
</dbReference>
<dbReference type="InterPro" id="IPR002491">
    <property type="entry name" value="ABC_transptr_periplasmic_BD"/>
</dbReference>
<gene>
    <name evidence="2" type="ORF">C482_16108</name>
</gene>
<dbReference type="PANTHER" id="PTHR30535">
    <property type="entry name" value="VITAMIN B12-BINDING PROTEIN"/>
    <property type="match status" value="1"/>
</dbReference>
<dbReference type="PANTHER" id="PTHR30535:SF34">
    <property type="entry name" value="MOLYBDATE-BINDING PROTEIN MOLA"/>
    <property type="match status" value="1"/>
</dbReference>
<name>M0ACK5_9EURY</name>
<dbReference type="Proteomes" id="UP000011693">
    <property type="component" value="Unassembled WGS sequence"/>
</dbReference>